<dbReference type="Pfam" id="PF04542">
    <property type="entry name" value="Sigma70_r2"/>
    <property type="match status" value="1"/>
</dbReference>
<dbReference type="EMBL" id="CP065425">
    <property type="protein sequence ID" value="QQZ09881.1"/>
    <property type="molecule type" value="Genomic_DNA"/>
</dbReference>
<keyword evidence="4" id="KW-0804">Transcription</keyword>
<proteinExistence type="inferred from homology"/>
<dbReference type="PANTHER" id="PTHR43133:SF60">
    <property type="entry name" value="RNA POLYMERASE SIGMA FACTOR SIGV"/>
    <property type="match status" value="1"/>
</dbReference>
<evidence type="ECO:0000313" key="8">
    <source>
        <dbReference type="Proteomes" id="UP000595691"/>
    </source>
</evidence>
<sequence>MEEIVVENLETRSKEYVLDEIMKQYGQEILQLTYSYVKNRTVAEDLTQEIFVKCYRSLHTYNQRAKLRTWLWRIAINHCKDYLRSWYNKHVVVTEHESETIGTSKETVEQAVIKMDEDEKLAYEVMNLPDNYREIIYLFYFEEMRLKDIAEVTGVNENTLKSRLKRAKELLKVRLEE</sequence>
<dbReference type="NCBIfam" id="TIGR02937">
    <property type="entry name" value="sigma70-ECF"/>
    <property type="match status" value="1"/>
</dbReference>
<gene>
    <name evidence="7" type="ORF">I5776_02580</name>
</gene>
<dbReference type="SUPFAM" id="SSF88946">
    <property type="entry name" value="Sigma2 domain of RNA polymerase sigma factors"/>
    <property type="match status" value="1"/>
</dbReference>
<keyword evidence="8" id="KW-1185">Reference proteome</keyword>
<keyword evidence="2" id="KW-0805">Transcription regulation</keyword>
<name>A0ABX7E3R2_9BACI</name>
<evidence type="ECO:0000259" key="5">
    <source>
        <dbReference type="Pfam" id="PF04542"/>
    </source>
</evidence>
<dbReference type="PANTHER" id="PTHR43133">
    <property type="entry name" value="RNA POLYMERASE ECF-TYPE SIGMA FACTO"/>
    <property type="match status" value="1"/>
</dbReference>
<dbReference type="InterPro" id="IPR013249">
    <property type="entry name" value="RNA_pol_sigma70_r4_t2"/>
</dbReference>
<feature type="domain" description="RNA polymerase sigma-70 region 2" evidence="5">
    <location>
        <begin position="22"/>
        <end position="85"/>
    </location>
</feature>
<dbReference type="InterPro" id="IPR014284">
    <property type="entry name" value="RNA_pol_sigma-70_dom"/>
</dbReference>
<dbReference type="RefSeq" id="WP_202778832.1">
    <property type="nucleotide sequence ID" value="NZ_CP065425.1"/>
</dbReference>
<dbReference type="Gene3D" id="1.10.1740.10">
    <property type="match status" value="1"/>
</dbReference>
<dbReference type="SUPFAM" id="SSF88659">
    <property type="entry name" value="Sigma3 and sigma4 domains of RNA polymerase sigma factors"/>
    <property type="match status" value="1"/>
</dbReference>
<protein>
    <submittedName>
        <fullName evidence="7">Sigma-70 family RNA polymerase sigma factor</fullName>
    </submittedName>
</protein>
<dbReference type="NCBIfam" id="NF006930">
    <property type="entry name" value="PRK09415.1"/>
    <property type="match status" value="1"/>
</dbReference>
<organism evidence="7 8">
    <name type="scientific">Heyndrickxia vini</name>
    <dbReference type="NCBI Taxonomy" id="1476025"/>
    <lineage>
        <taxon>Bacteria</taxon>
        <taxon>Bacillati</taxon>
        <taxon>Bacillota</taxon>
        <taxon>Bacilli</taxon>
        <taxon>Bacillales</taxon>
        <taxon>Bacillaceae</taxon>
        <taxon>Heyndrickxia</taxon>
    </lineage>
</organism>
<comment type="similarity">
    <text evidence="1">Belongs to the sigma-70 factor family. ECF subfamily.</text>
</comment>
<reference evidence="7 8" key="1">
    <citation type="submission" date="2020-11" db="EMBL/GenBank/DDBJ databases">
        <title>Taxonomic evaluation of the Bacillus sporothermodurans group of bacteria based on whole genome sequences.</title>
        <authorList>
            <person name="Fiedler G."/>
            <person name="Herbstmann A.-D."/>
            <person name="Doll E."/>
            <person name="Wenning M."/>
            <person name="Brinks E."/>
            <person name="Kabisch J."/>
            <person name="Breitenwieser F."/>
            <person name="Lappann M."/>
            <person name="Boehnlein C."/>
            <person name="Franz C."/>
        </authorList>
    </citation>
    <scope>NUCLEOTIDE SEQUENCE [LARGE SCALE GENOMIC DNA]</scope>
    <source>
        <strain evidence="7 8">JCM 19841</strain>
    </source>
</reference>
<evidence type="ECO:0000313" key="7">
    <source>
        <dbReference type="EMBL" id="QQZ09881.1"/>
    </source>
</evidence>
<evidence type="ECO:0000256" key="3">
    <source>
        <dbReference type="ARBA" id="ARBA00023082"/>
    </source>
</evidence>
<evidence type="ECO:0000259" key="6">
    <source>
        <dbReference type="Pfam" id="PF08281"/>
    </source>
</evidence>
<evidence type="ECO:0000256" key="2">
    <source>
        <dbReference type="ARBA" id="ARBA00023015"/>
    </source>
</evidence>
<dbReference type="CDD" id="cd06171">
    <property type="entry name" value="Sigma70_r4"/>
    <property type="match status" value="1"/>
</dbReference>
<feature type="domain" description="RNA polymerase sigma factor 70 region 4 type 2" evidence="6">
    <location>
        <begin position="126"/>
        <end position="171"/>
    </location>
</feature>
<dbReference type="Pfam" id="PF08281">
    <property type="entry name" value="Sigma70_r4_2"/>
    <property type="match status" value="1"/>
</dbReference>
<evidence type="ECO:0000256" key="4">
    <source>
        <dbReference type="ARBA" id="ARBA00023163"/>
    </source>
</evidence>
<keyword evidence="3" id="KW-0731">Sigma factor</keyword>
<evidence type="ECO:0000256" key="1">
    <source>
        <dbReference type="ARBA" id="ARBA00010641"/>
    </source>
</evidence>
<accession>A0ABX7E3R2</accession>
<dbReference type="InterPro" id="IPR013324">
    <property type="entry name" value="RNA_pol_sigma_r3/r4-like"/>
</dbReference>
<dbReference type="InterPro" id="IPR039425">
    <property type="entry name" value="RNA_pol_sigma-70-like"/>
</dbReference>
<dbReference type="InterPro" id="IPR036388">
    <property type="entry name" value="WH-like_DNA-bd_sf"/>
</dbReference>
<dbReference type="Gene3D" id="1.10.10.10">
    <property type="entry name" value="Winged helix-like DNA-binding domain superfamily/Winged helix DNA-binding domain"/>
    <property type="match status" value="1"/>
</dbReference>
<dbReference type="Proteomes" id="UP000595691">
    <property type="component" value="Chromosome"/>
</dbReference>
<dbReference type="InterPro" id="IPR013325">
    <property type="entry name" value="RNA_pol_sigma_r2"/>
</dbReference>
<dbReference type="InterPro" id="IPR007627">
    <property type="entry name" value="RNA_pol_sigma70_r2"/>
</dbReference>